<feature type="compositionally biased region" description="Basic residues" evidence="1">
    <location>
        <begin position="19"/>
        <end position="35"/>
    </location>
</feature>
<organism evidence="2 3">
    <name type="scientific">Mya arenaria</name>
    <name type="common">Soft-shell clam</name>
    <dbReference type="NCBI Taxonomy" id="6604"/>
    <lineage>
        <taxon>Eukaryota</taxon>
        <taxon>Metazoa</taxon>
        <taxon>Spiralia</taxon>
        <taxon>Lophotrochozoa</taxon>
        <taxon>Mollusca</taxon>
        <taxon>Bivalvia</taxon>
        <taxon>Autobranchia</taxon>
        <taxon>Heteroconchia</taxon>
        <taxon>Euheterodonta</taxon>
        <taxon>Imparidentia</taxon>
        <taxon>Neoheterodontei</taxon>
        <taxon>Myida</taxon>
        <taxon>Myoidea</taxon>
        <taxon>Myidae</taxon>
        <taxon>Mya</taxon>
    </lineage>
</organism>
<evidence type="ECO:0000313" key="2">
    <source>
        <dbReference type="EMBL" id="WAR27591.1"/>
    </source>
</evidence>
<gene>
    <name evidence="2" type="ORF">MAR_013295</name>
</gene>
<reference evidence="2" key="1">
    <citation type="submission" date="2022-11" db="EMBL/GenBank/DDBJ databases">
        <title>Centuries of genome instability and evolution in soft-shell clam transmissible cancer (bioRxiv).</title>
        <authorList>
            <person name="Hart S.F.M."/>
            <person name="Yonemitsu M.A."/>
            <person name="Giersch R.M."/>
            <person name="Beal B.F."/>
            <person name="Arriagada G."/>
            <person name="Davis B.W."/>
            <person name="Ostrander E.A."/>
            <person name="Goff S.P."/>
            <person name="Metzger M.J."/>
        </authorList>
    </citation>
    <scope>NUCLEOTIDE SEQUENCE</scope>
    <source>
        <strain evidence="2">MELC-2E11</strain>
        <tissue evidence="2">Siphon/mantle</tissue>
    </source>
</reference>
<proteinExistence type="predicted"/>
<accession>A0ABY7G3I5</accession>
<sequence>MRGQISSTNTVYVISRRGSTLKHNKTTTKPRPHSPKLKDNPANLQTTILVPVKEIRRSHGRVQHQKQLSRRHKHRETIDHNHRDNPPCYVVHDLSHGDDLLATQFRISTIEMIFLLCISDLNHRGDPLAMQFRISTIEMILLAMQFRISTIEDINHRDDILAKQFRIASKENIFLLCSSESPALIMQEQALERATASKTLHIVAVTVRLPRVPSSSRRETGSTGGGGGRIINLLSTNPNRLDGQQTVRIIRVKDIPLSVDDSVILRSLVAENKEGITIIREKLRVKAYCQQPFRSLWLFDIIRVVLFILCNIRRTKNLNDSIQKKAIKGQKSIDAFVFIVADSQETPNKGKKPIASERSPPTPAEVLNDESKKSRLKHATPYRIPIAKESLLRKANTDSKVTCFSIEE</sequence>
<name>A0ABY7G3I5_MYAAR</name>
<keyword evidence="3" id="KW-1185">Reference proteome</keyword>
<feature type="region of interest" description="Disordered" evidence="1">
    <location>
        <begin position="59"/>
        <end position="84"/>
    </location>
</feature>
<feature type="region of interest" description="Disordered" evidence="1">
    <location>
        <begin position="346"/>
        <end position="375"/>
    </location>
</feature>
<dbReference type="EMBL" id="CP111026">
    <property type="protein sequence ID" value="WAR27591.1"/>
    <property type="molecule type" value="Genomic_DNA"/>
</dbReference>
<feature type="region of interest" description="Disordered" evidence="1">
    <location>
        <begin position="16"/>
        <end position="41"/>
    </location>
</feature>
<dbReference type="Proteomes" id="UP001164746">
    <property type="component" value="Chromosome 15"/>
</dbReference>
<evidence type="ECO:0000256" key="1">
    <source>
        <dbReference type="SAM" id="MobiDB-lite"/>
    </source>
</evidence>
<feature type="compositionally biased region" description="Basic residues" evidence="1">
    <location>
        <begin position="59"/>
        <end position="75"/>
    </location>
</feature>
<evidence type="ECO:0000313" key="3">
    <source>
        <dbReference type="Proteomes" id="UP001164746"/>
    </source>
</evidence>
<protein>
    <submittedName>
        <fullName evidence="2">Uncharacterized protein</fullName>
    </submittedName>
</protein>